<feature type="transmembrane region" description="Helical" evidence="5">
    <location>
        <begin position="89"/>
        <end position="108"/>
    </location>
</feature>
<protein>
    <recommendedName>
        <fullName evidence="6">O-antigen ligase-related domain-containing protein</fullName>
    </recommendedName>
</protein>
<feature type="transmembrane region" description="Helical" evidence="5">
    <location>
        <begin position="146"/>
        <end position="165"/>
    </location>
</feature>
<feature type="transmembrane region" description="Helical" evidence="5">
    <location>
        <begin position="44"/>
        <end position="69"/>
    </location>
</feature>
<dbReference type="InterPro" id="IPR007016">
    <property type="entry name" value="O-antigen_ligase-rel_domated"/>
</dbReference>
<accession>A0A1G2BAL1</accession>
<dbReference type="Proteomes" id="UP000176420">
    <property type="component" value="Unassembled WGS sequence"/>
</dbReference>
<feature type="transmembrane region" description="Helical" evidence="5">
    <location>
        <begin position="120"/>
        <end position="140"/>
    </location>
</feature>
<feature type="domain" description="O-antigen ligase-related" evidence="6">
    <location>
        <begin position="274"/>
        <end position="437"/>
    </location>
</feature>
<dbReference type="EMBL" id="MHKI01000026">
    <property type="protein sequence ID" value="OGY86045.1"/>
    <property type="molecule type" value="Genomic_DNA"/>
</dbReference>
<evidence type="ECO:0000256" key="1">
    <source>
        <dbReference type="ARBA" id="ARBA00004141"/>
    </source>
</evidence>
<feature type="transmembrane region" description="Helical" evidence="5">
    <location>
        <begin position="457"/>
        <end position="480"/>
    </location>
</feature>
<comment type="subcellular location">
    <subcellularLocation>
        <location evidence="1">Membrane</location>
        <topology evidence="1">Multi-pass membrane protein</topology>
    </subcellularLocation>
</comment>
<feature type="transmembrane region" description="Helical" evidence="5">
    <location>
        <begin position="486"/>
        <end position="503"/>
    </location>
</feature>
<reference evidence="7 8" key="1">
    <citation type="journal article" date="2016" name="Nat. Commun.">
        <title>Thousands of microbial genomes shed light on interconnected biogeochemical processes in an aquifer system.</title>
        <authorList>
            <person name="Anantharaman K."/>
            <person name="Brown C.T."/>
            <person name="Hug L.A."/>
            <person name="Sharon I."/>
            <person name="Castelle C.J."/>
            <person name="Probst A.J."/>
            <person name="Thomas B.C."/>
            <person name="Singh A."/>
            <person name="Wilkins M.J."/>
            <person name="Karaoz U."/>
            <person name="Brodie E.L."/>
            <person name="Williams K.H."/>
            <person name="Hubbard S.S."/>
            <person name="Banfield J.F."/>
        </authorList>
    </citation>
    <scope>NUCLEOTIDE SEQUENCE [LARGE SCALE GENOMIC DNA]</scope>
</reference>
<feature type="transmembrane region" description="Helical" evidence="5">
    <location>
        <begin position="290"/>
        <end position="307"/>
    </location>
</feature>
<organism evidence="7 8">
    <name type="scientific">Candidatus Kerfeldbacteria bacterium RIFOXYB2_FULL_38_14</name>
    <dbReference type="NCBI Taxonomy" id="1798547"/>
    <lineage>
        <taxon>Bacteria</taxon>
        <taxon>Candidatus Kerfeldiibacteriota</taxon>
    </lineage>
</organism>
<dbReference type="Pfam" id="PF04932">
    <property type="entry name" value="Wzy_C"/>
    <property type="match status" value="1"/>
</dbReference>
<evidence type="ECO:0000256" key="2">
    <source>
        <dbReference type="ARBA" id="ARBA00022692"/>
    </source>
</evidence>
<feature type="transmembrane region" description="Helical" evidence="5">
    <location>
        <begin position="234"/>
        <end position="255"/>
    </location>
</feature>
<comment type="caution">
    <text evidence="7">The sequence shown here is derived from an EMBL/GenBank/DDBJ whole genome shotgun (WGS) entry which is preliminary data.</text>
</comment>
<feature type="transmembrane region" description="Helical" evidence="5">
    <location>
        <begin position="20"/>
        <end position="37"/>
    </location>
</feature>
<evidence type="ECO:0000256" key="3">
    <source>
        <dbReference type="ARBA" id="ARBA00022989"/>
    </source>
</evidence>
<evidence type="ECO:0000313" key="7">
    <source>
        <dbReference type="EMBL" id="OGY86045.1"/>
    </source>
</evidence>
<evidence type="ECO:0000259" key="6">
    <source>
        <dbReference type="Pfam" id="PF04932"/>
    </source>
</evidence>
<name>A0A1G2BAL1_9BACT</name>
<dbReference type="AlphaFoldDB" id="A0A1G2BAL1"/>
<feature type="transmembrane region" description="Helical" evidence="5">
    <location>
        <begin position="267"/>
        <end position="284"/>
    </location>
</feature>
<evidence type="ECO:0000313" key="8">
    <source>
        <dbReference type="Proteomes" id="UP000176420"/>
    </source>
</evidence>
<evidence type="ECO:0000256" key="4">
    <source>
        <dbReference type="ARBA" id="ARBA00023136"/>
    </source>
</evidence>
<keyword evidence="3 5" id="KW-1133">Transmembrane helix</keyword>
<dbReference type="GO" id="GO:0016020">
    <property type="term" value="C:membrane"/>
    <property type="evidence" value="ECO:0007669"/>
    <property type="project" value="UniProtKB-SubCell"/>
</dbReference>
<feature type="transmembrane region" description="Helical" evidence="5">
    <location>
        <begin position="425"/>
        <end position="445"/>
    </location>
</feature>
<feature type="transmembrane region" description="Helical" evidence="5">
    <location>
        <begin position="319"/>
        <end position="338"/>
    </location>
</feature>
<proteinExistence type="predicted"/>
<sequence length="521" mass="59610">MDKIKNYFQDIYQSFSLGKLILGILVLEVLSFTAFSFPELNPVFFVILIGLTLILAIKNLFWGILILLGDLIINSKGYLFAWSFGNFSVSIRLGLFVAVFIAFFIWIIRDKKIRVLEWSLWKPYFFLIIVIFWGVLLGLLHGNSLANIFFDANGYLYLGLIAPLVQAVRSRKHVLQLFAVFLGAGFFVMLKTLLLLFIFSHLVANSDTFMAIYRWLRDTGVGEVTNMKFGFYRIFFQSHIYTVFIFFFVGTQLALSSWSWRMLKTKTFIFTYILFAWSLLNIFLVYSRSFWVGSVATMLFLLVWIFIKEQKSGKRIFGLLAILGVTFAIDIVFALGLVNFPTPGASSLSATSLLSERTKNITTENASLSRLSLLRPLTQASLNHPIFGSGLGSVLTYKSSDPRILETNPEGWYTTYAFEWGYLDLWFKFGFLGLLAYGYLLFSIFKYGLRRMKEKAFHLETLALLFSLLALIATHCFTPYLNHPLGIGWLIFVSVIITLNAKYDKEQTVVQQFLVTEPTSI</sequence>
<gene>
    <name evidence="7" type="ORF">A2319_00550</name>
</gene>
<evidence type="ECO:0000256" key="5">
    <source>
        <dbReference type="SAM" id="Phobius"/>
    </source>
</evidence>
<feature type="transmembrane region" description="Helical" evidence="5">
    <location>
        <begin position="177"/>
        <end position="199"/>
    </location>
</feature>
<keyword evidence="4 5" id="KW-0472">Membrane</keyword>
<keyword evidence="2 5" id="KW-0812">Transmembrane</keyword>